<keyword evidence="4" id="KW-0804">Transcription</keyword>
<reference evidence="8 9" key="1">
    <citation type="submission" date="2020-02" db="EMBL/GenBank/DDBJ databases">
        <title>Sequencing the genomes of 1000 actinobacteria strains.</title>
        <authorList>
            <person name="Klenk H.-P."/>
        </authorList>
    </citation>
    <scope>NUCLEOTIDE SEQUENCE [LARGE SCALE GENOMIC DNA]</scope>
    <source>
        <strain evidence="8 9">DSM 19609</strain>
    </source>
</reference>
<dbReference type="Gene3D" id="3.40.50.2300">
    <property type="match status" value="1"/>
</dbReference>
<accession>A0ABX0SE64</accession>
<organism evidence="8 9">
    <name type="scientific">Brooklawnia cerclae</name>
    <dbReference type="NCBI Taxonomy" id="349934"/>
    <lineage>
        <taxon>Bacteria</taxon>
        <taxon>Bacillati</taxon>
        <taxon>Actinomycetota</taxon>
        <taxon>Actinomycetes</taxon>
        <taxon>Propionibacteriales</taxon>
        <taxon>Propionibacteriaceae</taxon>
        <taxon>Brooklawnia</taxon>
    </lineage>
</organism>
<dbReference type="PANTHER" id="PTHR43214:SF24">
    <property type="entry name" value="TRANSCRIPTIONAL REGULATORY PROTEIN NARL-RELATED"/>
    <property type="match status" value="1"/>
</dbReference>
<dbReference type="PANTHER" id="PTHR43214">
    <property type="entry name" value="TWO-COMPONENT RESPONSE REGULATOR"/>
    <property type="match status" value="1"/>
</dbReference>
<feature type="modified residue" description="4-aspartylphosphate" evidence="5">
    <location>
        <position position="35"/>
    </location>
</feature>
<dbReference type="PROSITE" id="PS50110">
    <property type="entry name" value="RESPONSE_REGULATORY"/>
    <property type="match status" value="1"/>
</dbReference>
<evidence type="ECO:0000313" key="9">
    <source>
        <dbReference type="Proteomes" id="UP000749311"/>
    </source>
</evidence>
<keyword evidence="9" id="KW-1185">Reference proteome</keyword>
<dbReference type="InterPro" id="IPR000792">
    <property type="entry name" value="Tscrpt_reg_LuxR_C"/>
</dbReference>
<dbReference type="CDD" id="cd17535">
    <property type="entry name" value="REC_NarL-like"/>
    <property type="match status" value="1"/>
</dbReference>
<protein>
    <submittedName>
        <fullName evidence="8">DNA-binding NarL/FixJ family response regulator</fullName>
    </submittedName>
</protein>
<comment type="caution">
    <text evidence="8">The sequence shown here is derived from an EMBL/GenBank/DDBJ whole genome shotgun (WGS) entry which is preliminary data.</text>
</comment>
<dbReference type="SUPFAM" id="SSF52172">
    <property type="entry name" value="CheY-like"/>
    <property type="match status" value="1"/>
</dbReference>
<dbReference type="PROSITE" id="PS50043">
    <property type="entry name" value="HTH_LUXR_2"/>
    <property type="match status" value="1"/>
</dbReference>
<dbReference type="InterPro" id="IPR016032">
    <property type="entry name" value="Sig_transdc_resp-reg_C-effctor"/>
</dbReference>
<proteinExistence type="predicted"/>
<dbReference type="SUPFAM" id="SSF46894">
    <property type="entry name" value="C-terminal effector domain of the bipartite response regulators"/>
    <property type="match status" value="1"/>
</dbReference>
<feature type="domain" description="Response regulatory" evidence="7">
    <location>
        <begin position="1"/>
        <end position="100"/>
    </location>
</feature>
<evidence type="ECO:0000259" key="7">
    <source>
        <dbReference type="PROSITE" id="PS50110"/>
    </source>
</evidence>
<gene>
    <name evidence="8" type="ORF">FB473_001320</name>
</gene>
<dbReference type="InterPro" id="IPR011006">
    <property type="entry name" value="CheY-like_superfamily"/>
</dbReference>
<name>A0ABX0SE64_9ACTN</name>
<evidence type="ECO:0000259" key="6">
    <source>
        <dbReference type="PROSITE" id="PS50043"/>
    </source>
</evidence>
<evidence type="ECO:0000256" key="3">
    <source>
        <dbReference type="ARBA" id="ARBA00023125"/>
    </source>
</evidence>
<dbReference type="SMART" id="SM00421">
    <property type="entry name" value="HTH_LUXR"/>
    <property type="match status" value="1"/>
</dbReference>
<dbReference type="EMBL" id="JAAMOZ010000001">
    <property type="protein sequence ID" value="NIH56675.1"/>
    <property type="molecule type" value="Genomic_DNA"/>
</dbReference>
<evidence type="ECO:0000256" key="4">
    <source>
        <dbReference type="ARBA" id="ARBA00023163"/>
    </source>
</evidence>
<dbReference type="SMART" id="SM00448">
    <property type="entry name" value="REC"/>
    <property type="match status" value="1"/>
</dbReference>
<dbReference type="InterPro" id="IPR039420">
    <property type="entry name" value="WalR-like"/>
</dbReference>
<keyword evidence="1 5" id="KW-0597">Phosphoprotein</keyword>
<keyword evidence="3 8" id="KW-0238">DNA-binding</keyword>
<evidence type="ECO:0000256" key="1">
    <source>
        <dbReference type="ARBA" id="ARBA00022553"/>
    </source>
</evidence>
<dbReference type="InterPro" id="IPR001789">
    <property type="entry name" value="Sig_transdc_resp-reg_receiver"/>
</dbReference>
<evidence type="ECO:0000313" key="8">
    <source>
        <dbReference type="EMBL" id="NIH56675.1"/>
    </source>
</evidence>
<feature type="domain" description="HTH luxR-type" evidence="6">
    <location>
        <begin position="128"/>
        <end position="194"/>
    </location>
</feature>
<dbReference type="Pfam" id="PF00072">
    <property type="entry name" value="Response_reg"/>
    <property type="match status" value="1"/>
</dbReference>
<dbReference type="Proteomes" id="UP000749311">
    <property type="component" value="Unassembled WGS sequence"/>
</dbReference>
<dbReference type="Pfam" id="PF00196">
    <property type="entry name" value="GerE"/>
    <property type="match status" value="1"/>
</dbReference>
<dbReference type="GO" id="GO:0003677">
    <property type="term" value="F:DNA binding"/>
    <property type="evidence" value="ECO:0007669"/>
    <property type="project" value="UniProtKB-KW"/>
</dbReference>
<sequence>MLERYADIEVVAEAASGPEAIDAVHGQAPDVILMDLRMPDGDGIAATQILTAPPWNIPVLAITAFDIDEYVFGAIKAGAVGFLLKISAPDTYATAVRAAARGEGMISPQVTPRVLAAVSHTTRPASTISPDVRLLTAREVEIMRALADGPSSTKAVARRLNIEPASVKGHLKRIMAKLGLSSRAELVTWAFRNGVIS</sequence>
<keyword evidence="2" id="KW-0805">Transcription regulation</keyword>
<dbReference type="CDD" id="cd06170">
    <property type="entry name" value="LuxR_C_like"/>
    <property type="match status" value="1"/>
</dbReference>
<dbReference type="InterPro" id="IPR058245">
    <property type="entry name" value="NreC/VraR/RcsB-like_REC"/>
</dbReference>
<evidence type="ECO:0000256" key="2">
    <source>
        <dbReference type="ARBA" id="ARBA00023015"/>
    </source>
</evidence>
<evidence type="ECO:0000256" key="5">
    <source>
        <dbReference type="PROSITE-ProRule" id="PRU00169"/>
    </source>
</evidence>
<dbReference type="PRINTS" id="PR00038">
    <property type="entry name" value="HTHLUXR"/>
</dbReference>